<name>A0A2W4WDZ6_9CYAN</name>
<proteinExistence type="predicted"/>
<dbReference type="AlphaFoldDB" id="A0A2W4WDZ6"/>
<dbReference type="GO" id="GO:0016301">
    <property type="term" value="F:kinase activity"/>
    <property type="evidence" value="ECO:0007669"/>
    <property type="project" value="UniProtKB-KW"/>
</dbReference>
<dbReference type="Gene3D" id="3.40.50.300">
    <property type="entry name" value="P-loop containing nucleotide triphosphate hydrolases"/>
    <property type="match status" value="1"/>
</dbReference>
<dbReference type="SUPFAM" id="SSF52540">
    <property type="entry name" value="P-loop containing nucleoside triphosphate hydrolases"/>
    <property type="match status" value="1"/>
</dbReference>
<organism evidence="1 2">
    <name type="scientific">Pseudanabaena frigida</name>
    <dbReference type="NCBI Taxonomy" id="945775"/>
    <lineage>
        <taxon>Bacteria</taxon>
        <taxon>Bacillati</taxon>
        <taxon>Cyanobacteriota</taxon>
        <taxon>Cyanophyceae</taxon>
        <taxon>Pseudanabaenales</taxon>
        <taxon>Pseudanabaenaceae</taxon>
        <taxon>Pseudanabaena</taxon>
    </lineage>
</organism>
<dbReference type="PANTHER" id="PTHR10285">
    <property type="entry name" value="URIDINE KINASE"/>
    <property type="match status" value="1"/>
</dbReference>
<keyword evidence="1" id="KW-0808">Transferase</keyword>
<accession>A0A2W4WDZ6</accession>
<evidence type="ECO:0000313" key="1">
    <source>
        <dbReference type="EMBL" id="PZO42710.1"/>
    </source>
</evidence>
<sequence>MIEKVLIRIFELIAQGQILSISDRDCLRRDLLDSYDRFQVLGFKCLRNLDADEIDVIVQQRSQLLRRVYPEISQSLSVHNIQLEPSDVIFPLLWYYWLPLAQRLANQQQQMGRSLIQGLLGGQGTGKTTLGIVLSVLLPHLGKTFLRISLDDLYKTHANRQKLRERRPYLIWRGPPSTHDINLGIQVLQQLRDRPDSPQPIAIPRFDKSLHNGSGDRTEPEISYGADIVLFEGWFVGMHPLPISAFRNFIPPILSEEDREFALECNAYLYDYLPMWDYLDSLIVLVPEDYNYSLQWRIEAERKLFNSRKTGMSDDEVTQFVKYFWKALHPELFFPRMIASEDRLLGAPIGKNLSSDRSLVNLIVEISRSHLPVRIYAKN</sequence>
<keyword evidence="1" id="KW-0418">Kinase</keyword>
<evidence type="ECO:0000313" key="2">
    <source>
        <dbReference type="Proteomes" id="UP000249467"/>
    </source>
</evidence>
<gene>
    <name evidence="1" type="ORF">DCF19_06660</name>
</gene>
<reference evidence="1 2" key="2">
    <citation type="submission" date="2018-06" db="EMBL/GenBank/DDBJ databases">
        <title>Metagenomic assembly of (sub)arctic Cyanobacteria and their associated microbiome from non-axenic cultures.</title>
        <authorList>
            <person name="Baurain D."/>
        </authorList>
    </citation>
    <scope>NUCLEOTIDE SEQUENCE [LARGE SCALE GENOMIC DNA]</scope>
    <source>
        <strain evidence="1">ULC066bin1</strain>
    </source>
</reference>
<dbReference type="Proteomes" id="UP000249467">
    <property type="component" value="Unassembled WGS sequence"/>
</dbReference>
<protein>
    <submittedName>
        <fullName evidence="1">Glycerate kinase</fullName>
    </submittedName>
</protein>
<reference evidence="1 2" key="1">
    <citation type="submission" date="2018-04" db="EMBL/GenBank/DDBJ databases">
        <authorList>
            <person name="Go L.Y."/>
            <person name="Mitchell J.A."/>
        </authorList>
    </citation>
    <scope>NUCLEOTIDE SEQUENCE [LARGE SCALE GENOMIC DNA]</scope>
    <source>
        <strain evidence="1">ULC066bin1</strain>
    </source>
</reference>
<dbReference type="InterPro" id="IPR027417">
    <property type="entry name" value="P-loop_NTPase"/>
</dbReference>
<comment type="caution">
    <text evidence="1">The sequence shown here is derived from an EMBL/GenBank/DDBJ whole genome shotgun (WGS) entry which is preliminary data.</text>
</comment>
<dbReference type="EMBL" id="QBML01000006">
    <property type="protein sequence ID" value="PZO42710.1"/>
    <property type="molecule type" value="Genomic_DNA"/>
</dbReference>